<dbReference type="GO" id="GO:0009535">
    <property type="term" value="C:chloroplast thylakoid membrane"/>
    <property type="evidence" value="ECO:0007669"/>
    <property type="project" value="UniProtKB-SubCell"/>
</dbReference>
<comment type="similarity">
    <text evidence="6">Belongs to the PsbX family. Type 1 subfamily.</text>
</comment>
<feature type="transmembrane region" description="Helical" evidence="6">
    <location>
        <begin position="6"/>
        <end position="30"/>
    </location>
</feature>
<evidence type="ECO:0000256" key="2">
    <source>
        <dbReference type="ARBA" id="ARBA00022692"/>
    </source>
</evidence>
<evidence type="ECO:0000256" key="1">
    <source>
        <dbReference type="ARBA" id="ARBA00022531"/>
    </source>
</evidence>
<dbReference type="RefSeq" id="YP_009369996.1">
    <property type="nucleotide sequence ID" value="NC_034776.1"/>
</dbReference>
<keyword evidence="5 6" id="KW-0604">Photosystem II</keyword>
<gene>
    <name evidence="6 7" type="primary">psbX</name>
</gene>
<dbReference type="GeneID" id="32891542"/>
<comment type="subcellular location">
    <subcellularLocation>
        <location evidence="6">Plastid</location>
        <location evidence="6">Chloroplast thylakoid membrane</location>
        <topology evidence="6">Single-pass membrane protein</topology>
    </subcellularLocation>
</comment>
<organism evidence="7">
    <name type="scientific">Boldia erythrosiphon</name>
    <dbReference type="NCBI Taxonomy" id="74908"/>
    <lineage>
        <taxon>Eukaryota</taxon>
        <taxon>Rhodophyta</taxon>
        <taxon>Compsopogonophyceae</taxon>
        <taxon>Compsopogonales</taxon>
        <taxon>Boldiaceae</taxon>
        <taxon>Boldia</taxon>
    </lineage>
</organism>
<evidence type="ECO:0000256" key="3">
    <source>
        <dbReference type="ARBA" id="ARBA00022989"/>
    </source>
</evidence>
<dbReference type="GO" id="GO:0009523">
    <property type="term" value="C:photosystem II"/>
    <property type="evidence" value="ECO:0007669"/>
    <property type="project" value="UniProtKB-KW"/>
</dbReference>
<keyword evidence="7" id="KW-0934">Plastid</keyword>
<keyword evidence="2 6" id="KW-0812">Transmembrane</keyword>
<evidence type="ECO:0000256" key="4">
    <source>
        <dbReference type="ARBA" id="ARBA00023136"/>
    </source>
</evidence>
<keyword evidence="4 6" id="KW-0472">Membrane</keyword>
<geneLocation type="chloroplast" evidence="7"/>
<evidence type="ECO:0000313" key="7">
    <source>
        <dbReference type="EMBL" id="ARO90684.1"/>
    </source>
</evidence>
<dbReference type="InterPro" id="IPR023431">
    <property type="entry name" value="PSII_PsbX_type_1_subfam"/>
</dbReference>
<sequence>MTSTLAGFITSLILGSLIVVLPITVLLLFVSQKDKVARS</sequence>
<keyword evidence="6" id="KW-0793">Thylakoid</keyword>
<dbReference type="GO" id="GO:0015979">
    <property type="term" value="P:photosynthesis"/>
    <property type="evidence" value="ECO:0007669"/>
    <property type="project" value="UniProtKB-UniRule"/>
</dbReference>
<keyword evidence="3 6" id="KW-1133">Transmembrane helix</keyword>
<protein>
    <recommendedName>
        <fullName evidence="6">Photosystem II reaction center protein X</fullName>
    </recommendedName>
</protein>
<dbReference type="EMBL" id="KY709208">
    <property type="protein sequence ID" value="ARO90684.1"/>
    <property type="molecule type" value="Genomic_DNA"/>
</dbReference>
<dbReference type="HAMAP" id="MF_01386">
    <property type="entry name" value="PSII_PsbX_1"/>
    <property type="match status" value="1"/>
</dbReference>
<dbReference type="AlphaFoldDB" id="A0A1Y9TM30"/>
<keyword evidence="1 6" id="KW-0602">Photosynthesis</keyword>
<name>A0A1Y9TM30_9RHOD</name>
<accession>A0A1Y9TM30</accession>
<evidence type="ECO:0000256" key="5">
    <source>
        <dbReference type="ARBA" id="ARBA00023276"/>
    </source>
</evidence>
<dbReference type="Gene3D" id="1.20.5.510">
    <property type="entry name" value="Single helix bin"/>
    <property type="match status" value="1"/>
</dbReference>
<keyword evidence="7" id="KW-0150">Chloroplast</keyword>
<proteinExistence type="inferred from homology"/>
<evidence type="ECO:0000256" key="6">
    <source>
        <dbReference type="HAMAP-Rule" id="MF_01386"/>
    </source>
</evidence>
<dbReference type="InterPro" id="IPR009518">
    <property type="entry name" value="PSII_PsbX"/>
</dbReference>
<comment type="subunit">
    <text evidence="6">PSII is composed of 1 copy each of membrane proteins PsbA, PsbB, PsbC, PsbD, PsbE, PsbF, PsbH, PsbI, PsbJ, PsbK, PsbL, PsbM, PsbT, PsbX, PsbY, PsbZ, Psb30/Ycf12, at least 3 peripheral proteins of the oxygen-evolving complex and a large number of cofactors. It forms dimeric complexes.</text>
</comment>
<comment type="function">
    <text evidence="6">Involved in the binding and/or turnover of quinones at the Q(B) site of photosystem II (PSII). PSII is a light-driven water plastoquinone oxidoreductase, using light energy to abstract electrons from H(2)O, generating a proton gradient subsequently used for ATP formation.</text>
</comment>
<reference evidence="7" key="1">
    <citation type="submission" date="2017-03" db="EMBL/GenBank/DDBJ databases">
        <title>The new red algal subphylum Proteorhodophytina comprises the largest and most divergent plastid genomes known.</title>
        <authorList>
            <person name="Munoz-Gomez S.A."/>
            <person name="Mejia-Franco F.G."/>
            <person name="Durnin K."/>
            <person name="Morgan C."/>
            <person name="Grisdale C.J."/>
            <person name="Archibald J.M."/>
            <person name="Slamovits C.H."/>
        </authorList>
    </citation>
    <scope>NUCLEOTIDE SEQUENCE</scope>
    <source>
        <strain evidence="7">UTEX LB2858</strain>
    </source>
</reference>
<dbReference type="Pfam" id="PF06596">
    <property type="entry name" value="PsbX"/>
    <property type="match status" value="1"/>
</dbReference>